<dbReference type="InterPro" id="IPR025857">
    <property type="entry name" value="MacB_PCD"/>
</dbReference>
<keyword evidence="5 7" id="KW-0472">Membrane</keyword>
<sequence length="411" mass="43566">MLRSLTAGIVLAFAGSRANVARTILSCAGIVVGVGALIMVVTAGELGQRYATAFSEANAGRAATMEVSAFDRVTDLDAFEEDLGRAGAIETSVLKRIENEPPFRKGDQVFRNVEVVGVDVALGDIRRINMTQGRWFTEADLESRAPVLVVNEALAAELGDFTDVQLGSDHWADVRIVGVSQSSAYDGDWYSAYLLRAPASGELLFGPSWSPEDNSATQVSYLARIDPSDSAADEMDFGEEFTERLASASWRWGVDSQDSLMAYRSDYAETTDEVIGYLSLGLIGIAVITLTTGLLGVLNVGLVTVRERRRELATYRALGASRFTLFVAVVMEAVVVAVVAGLIALALSWAMVAAGGVVIGRLMWLPPDIAMTVPPSAALVGLGSAAFVGLLAGIIPAIRALRASVVAGLRE</sequence>
<evidence type="ECO:0000313" key="11">
    <source>
        <dbReference type="Proteomes" id="UP001055940"/>
    </source>
</evidence>
<proteinExistence type="inferred from homology"/>
<evidence type="ECO:0000256" key="4">
    <source>
        <dbReference type="ARBA" id="ARBA00022989"/>
    </source>
</evidence>
<keyword evidence="3 7" id="KW-0812">Transmembrane</keyword>
<dbReference type="InterPro" id="IPR003838">
    <property type="entry name" value="ABC3_permease_C"/>
</dbReference>
<feature type="domain" description="ABC3 transporter permease C-terminal" evidence="8">
    <location>
        <begin position="285"/>
        <end position="404"/>
    </location>
</feature>
<evidence type="ECO:0000256" key="1">
    <source>
        <dbReference type="ARBA" id="ARBA00004651"/>
    </source>
</evidence>
<dbReference type="Pfam" id="PF12704">
    <property type="entry name" value="MacB_PCD"/>
    <property type="match status" value="1"/>
</dbReference>
<gene>
    <name evidence="10" type="ORF">NE857_28460</name>
</gene>
<dbReference type="PANTHER" id="PTHR30572">
    <property type="entry name" value="MEMBRANE COMPONENT OF TRANSPORTER-RELATED"/>
    <property type="match status" value="1"/>
</dbReference>
<dbReference type="RefSeq" id="WP_254418423.1">
    <property type="nucleotide sequence ID" value="NZ_BAAAJB010000025.1"/>
</dbReference>
<keyword evidence="4 7" id="KW-1133">Transmembrane helix</keyword>
<comment type="similarity">
    <text evidence="6">Belongs to the ABC-4 integral membrane protein family.</text>
</comment>
<reference evidence="10" key="1">
    <citation type="submission" date="2022-06" db="EMBL/GenBank/DDBJ databases">
        <authorList>
            <person name="Ping M."/>
        </authorList>
    </citation>
    <scope>NUCLEOTIDE SEQUENCE</scope>
    <source>
        <strain evidence="10">JCM11759T</strain>
    </source>
</reference>
<protein>
    <submittedName>
        <fullName evidence="10">ABC transporter permease</fullName>
    </submittedName>
</protein>
<evidence type="ECO:0000259" key="9">
    <source>
        <dbReference type="Pfam" id="PF12704"/>
    </source>
</evidence>
<accession>A0ABY5D894</accession>
<evidence type="ECO:0000256" key="6">
    <source>
        <dbReference type="ARBA" id="ARBA00038076"/>
    </source>
</evidence>
<keyword evidence="2" id="KW-1003">Cell membrane</keyword>
<dbReference type="PANTHER" id="PTHR30572:SF4">
    <property type="entry name" value="ABC TRANSPORTER PERMEASE YTRF"/>
    <property type="match status" value="1"/>
</dbReference>
<dbReference type="InterPro" id="IPR050250">
    <property type="entry name" value="Macrolide_Exporter_MacB"/>
</dbReference>
<dbReference type="Pfam" id="PF02687">
    <property type="entry name" value="FtsX"/>
    <property type="match status" value="1"/>
</dbReference>
<feature type="domain" description="MacB-like periplasmic core" evidence="9">
    <location>
        <begin position="23"/>
        <end position="183"/>
    </location>
</feature>
<evidence type="ECO:0000259" key="8">
    <source>
        <dbReference type="Pfam" id="PF02687"/>
    </source>
</evidence>
<comment type="subcellular location">
    <subcellularLocation>
        <location evidence="1">Cell membrane</location>
        <topology evidence="1">Multi-pass membrane protein</topology>
    </subcellularLocation>
</comment>
<evidence type="ECO:0000256" key="7">
    <source>
        <dbReference type="SAM" id="Phobius"/>
    </source>
</evidence>
<dbReference type="Proteomes" id="UP001055940">
    <property type="component" value="Chromosome"/>
</dbReference>
<evidence type="ECO:0000313" key="10">
    <source>
        <dbReference type="EMBL" id="USY19160.1"/>
    </source>
</evidence>
<evidence type="ECO:0000256" key="2">
    <source>
        <dbReference type="ARBA" id="ARBA00022475"/>
    </source>
</evidence>
<name>A0ABY5D894_9ACTN</name>
<feature type="transmembrane region" description="Helical" evidence="7">
    <location>
        <begin position="274"/>
        <end position="302"/>
    </location>
</feature>
<evidence type="ECO:0000256" key="3">
    <source>
        <dbReference type="ARBA" id="ARBA00022692"/>
    </source>
</evidence>
<feature type="transmembrane region" description="Helical" evidence="7">
    <location>
        <begin position="323"/>
        <end position="356"/>
    </location>
</feature>
<feature type="transmembrane region" description="Helical" evidence="7">
    <location>
        <begin position="376"/>
        <end position="401"/>
    </location>
</feature>
<organism evidence="10 11">
    <name type="scientific">Nocardiopsis exhalans</name>
    <dbReference type="NCBI Taxonomy" id="163604"/>
    <lineage>
        <taxon>Bacteria</taxon>
        <taxon>Bacillati</taxon>
        <taxon>Actinomycetota</taxon>
        <taxon>Actinomycetes</taxon>
        <taxon>Streptosporangiales</taxon>
        <taxon>Nocardiopsidaceae</taxon>
        <taxon>Nocardiopsis</taxon>
    </lineage>
</organism>
<dbReference type="EMBL" id="CP099837">
    <property type="protein sequence ID" value="USY19160.1"/>
    <property type="molecule type" value="Genomic_DNA"/>
</dbReference>
<keyword evidence="11" id="KW-1185">Reference proteome</keyword>
<evidence type="ECO:0000256" key="5">
    <source>
        <dbReference type="ARBA" id="ARBA00023136"/>
    </source>
</evidence>